<feature type="domain" description="TF-B3" evidence="8">
    <location>
        <begin position="275"/>
        <end position="373"/>
    </location>
</feature>
<keyword evidence="7" id="KW-0472">Membrane</keyword>
<keyword evidence="7" id="KW-1133">Transmembrane helix</keyword>
<feature type="transmembrane region" description="Helical" evidence="7">
    <location>
        <begin position="260"/>
        <end position="276"/>
    </location>
</feature>
<gene>
    <name evidence="9" type="ORF">HU200_039875</name>
</gene>
<dbReference type="InterPro" id="IPR044837">
    <property type="entry name" value="REM16-like"/>
</dbReference>
<dbReference type="PANTHER" id="PTHR31391">
    <property type="entry name" value="B3 DOMAIN-CONTAINING PROTEIN OS11G0197600-RELATED"/>
    <property type="match status" value="1"/>
</dbReference>
<dbReference type="SUPFAM" id="SSF101936">
    <property type="entry name" value="DNA-binding pseudobarrel domain"/>
    <property type="match status" value="2"/>
</dbReference>
<evidence type="ECO:0000313" key="9">
    <source>
        <dbReference type="EMBL" id="KAF8692268.1"/>
    </source>
</evidence>
<dbReference type="AlphaFoldDB" id="A0A835BBN9"/>
<dbReference type="InterPro" id="IPR003340">
    <property type="entry name" value="B3_DNA-bd"/>
</dbReference>
<evidence type="ECO:0000256" key="4">
    <source>
        <dbReference type="ARBA" id="ARBA00023163"/>
    </source>
</evidence>
<keyword evidence="7" id="KW-0812">Transmembrane</keyword>
<organism evidence="9 10">
    <name type="scientific">Digitaria exilis</name>
    <dbReference type="NCBI Taxonomy" id="1010633"/>
    <lineage>
        <taxon>Eukaryota</taxon>
        <taxon>Viridiplantae</taxon>
        <taxon>Streptophyta</taxon>
        <taxon>Embryophyta</taxon>
        <taxon>Tracheophyta</taxon>
        <taxon>Spermatophyta</taxon>
        <taxon>Magnoliopsida</taxon>
        <taxon>Liliopsida</taxon>
        <taxon>Poales</taxon>
        <taxon>Poaceae</taxon>
        <taxon>PACMAD clade</taxon>
        <taxon>Panicoideae</taxon>
        <taxon>Panicodae</taxon>
        <taxon>Paniceae</taxon>
        <taxon>Anthephorinae</taxon>
        <taxon>Digitaria</taxon>
    </lineage>
</organism>
<comment type="caution">
    <text evidence="9">The sequence shown here is derived from an EMBL/GenBank/DDBJ whole genome shotgun (WGS) entry which is preliminary data.</text>
</comment>
<keyword evidence="5" id="KW-0539">Nucleus</keyword>
<feature type="region of interest" description="Disordered" evidence="6">
    <location>
        <begin position="166"/>
        <end position="211"/>
    </location>
</feature>
<sequence length="381" mass="44271">MVNEKGCESCRKWQEHYYWEHMDVTKIRFFKIMTGDFTQGISVPEKFVKNFNGQITKGLDLKVPSGETWHVGVEKHDEELHLTSGWKDFVKAHQLKENELLTFTCRGNSKFDILMFEASGCEKLSSLFSNRIGPDLHKHLNGMDEHAEPYAPTDSEEATMPLTKLGGSTHMASNSRKCNCKTKPTKESQSLNGSSYHVKHEGSEEEESDDRYAHSKFYYSRTANQLTEEEKEKILSLASIQSENPAFVTVLQKTHRQRRCNLLVIIIILLYIITLYKQLNDGDTTDAHVQVVPSRFAADHLQERTHEIILCRPSRNDKWFVRYCYTRYTRGFQNLQFFKFVQENKLCEGDICVFELMKGAKRVTMTVHVIRKVHDRFVLVR</sequence>
<evidence type="ECO:0000256" key="6">
    <source>
        <dbReference type="SAM" id="MobiDB-lite"/>
    </source>
</evidence>
<dbReference type="Pfam" id="PF02362">
    <property type="entry name" value="B3"/>
    <property type="match status" value="2"/>
</dbReference>
<dbReference type="GO" id="GO:0003677">
    <property type="term" value="F:DNA binding"/>
    <property type="evidence" value="ECO:0007669"/>
    <property type="project" value="UniProtKB-KW"/>
</dbReference>
<evidence type="ECO:0000259" key="8">
    <source>
        <dbReference type="PROSITE" id="PS50863"/>
    </source>
</evidence>
<dbReference type="GO" id="GO:0005634">
    <property type="term" value="C:nucleus"/>
    <property type="evidence" value="ECO:0007669"/>
    <property type="project" value="UniProtKB-SubCell"/>
</dbReference>
<dbReference type="PROSITE" id="PS50863">
    <property type="entry name" value="B3"/>
    <property type="match status" value="2"/>
</dbReference>
<dbReference type="Gene3D" id="2.40.330.10">
    <property type="entry name" value="DNA-binding pseudobarrel domain"/>
    <property type="match status" value="2"/>
</dbReference>
<dbReference type="OrthoDB" id="1666376at2759"/>
<keyword evidence="4" id="KW-0804">Transcription</keyword>
<keyword evidence="2" id="KW-0805">Transcription regulation</keyword>
<keyword evidence="3" id="KW-0238">DNA-binding</keyword>
<evidence type="ECO:0000256" key="1">
    <source>
        <dbReference type="ARBA" id="ARBA00004123"/>
    </source>
</evidence>
<comment type="subcellular location">
    <subcellularLocation>
        <location evidence="1">Nucleus</location>
    </subcellularLocation>
</comment>
<protein>
    <recommendedName>
        <fullName evidence="8">TF-B3 domain-containing protein</fullName>
    </recommendedName>
</protein>
<evidence type="ECO:0000313" key="10">
    <source>
        <dbReference type="Proteomes" id="UP000636709"/>
    </source>
</evidence>
<proteinExistence type="predicted"/>
<reference evidence="9" key="1">
    <citation type="submission" date="2020-07" db="EMBL/GenBank/DDBJ databases">
        <title>Genome sequence and genetic diversity analysis of an under-domesticated orphan crop, white fonio (Digitaria exilis).</title>
        <authorList>
            <person name="Bennetzen J.L."/>
            <person name="Chen S."/>
            <person name="Ma X."/>
            <person name="Wang X."/>
            <person name="Yssel A.E.J."/>
            <person name="Chaluvadi S.R."/>
            <person name="Johnson M."/>
            <person name="Gangashetty P."/>
            <person name="Hamidou F."/>
            <person name="Sanogo M.D."/>
            <person name="Zwaenepoel A."/>
            <person name="Wallace J."/>
            <person name="Van De Peer Y."/>
            <person name="Van Deynze A."/>
        </authorList>
    </citation>
    <scope>NUCLEOTIDE SEQUENCE</scope>
    <source>
        <tissue evidence="9">Leaves</tissue>
    </source>
</reference>
<dbReference type="SMART" id="SM01019">
    <property type="entry name" value="B3"/>
    <property type="match status" value="2"/>
</dbReference>
<name>A0A835BBN9_9POAL</name>
<evidence type="ECO:0000256" key="5">
    <source>
        <dbReference type="ARBA" id="ARBA00023242"/>
    </source>
</evidence>
<evidence type="ECO:0000256" key="7">
    <source>
        <dbReference type="SAM" id="Phobius"/>
    </source>
</evidence>
<dbReference type="InterPro" id="IPR015300">
    <property type="entry name" value="DNA-bd_pseudobarrel_sf"/>
</dbReference>
<dbReference type="PANTHER" id="PTHR31391:SF70">
    <property type="entry name" value="B3 DOMAIN-CONTAINING PROTEIN OS03G0622200"/>
    <property type="match status" value="1"/>
</dbReference>
<evidence type="ECO:0000256" key="3">
    <source>
        <dbReference type="ARBA" id="ARBA00023125"/>
    </source>
</evidence>
<evidence type="ECO:0000256" key="2">
    <source>
        <dbReference type="ARBA" id="ARBA00023015"/>
    </source>
</evidence>
<dbReference type="EMBL" id="JACEFO010001947">
    <property type="protein sequence ID" value="KAF8692268.1"/>
    <property type="molecule type" value="Genomic_DNA"/>
</dbReference>
<feature type="domain" description="TF-B3" evidence="8">
    <location>
        <begin position="26"/>
        <end position="119"/>
    </location>
</feature>
<dbReference type="Proteomes" id="UP000636709">
    <property type="component" value="Unassembled WGS sequence"/>
</dbReference>
<dbReference type="CDD" id="cd10017">
    <property type="entry name" value="B3_DNA"/>
    <property type="match status" value="2"/>
</dbReference>
<keyword evidence="10" id="KW-1185">Reference proteome</keyword>
<accession>A0A835BBN9</accession>